<feature type="compositionally biased region" description="Basic and acidic residues" evidence="1">
    <location>
        <begin position="22"/>
        <end position="31"/>
    </location>
</feature>
<reference evidence="2 3" key="1">
    <citation type="submission" date="2017-09" db="EMBL/GenBank/DDBJ databases">
        <title>Depth-based differentiation of microbial function through sediment-hosted aquifers and enrichment of novel symbionts in the deep terrestrial subsurface.</title>
        <authorList>
            <person name="Probst A.J."/>
            <person name="Ladd B."/>
            <person name="Jarett J.K."/>
            <person name="Geller-Mcgrath D.E."/>
            <person name="Sieber C.M."/>
            <person name="Emerson J.B."/>
            <person name="Anantharaman K."/>
            <person name="Thomas B.C."/>
            <person name="Malmstrom R."/>
            <person name="Stieglmeier M."/>
            <person name="Klingl A."/>
            <person name="Woyke T."/>
            <person name="Ryan C.M."/>
            <person name="Banfield J.F."/>
        </authorList>
    </citation>
    <scope>NUCLEOTIDE SEQUENCE [LARGE SCALE GENOMIC DNA]</scope>
    <source>
        <strain evidence="2">CG11_big_fil_rev_8_21_14_0_20_46_11</strain>
    </source>
</reference>
<gene>
    <name evidence="2" type="ORF">COV91_03075</name>
</gene>
<comment type="caution">
    <text evidence="2">The sequence shown here is derived from an EMBL/GenBank/DDBJ whole genome shotgun (WGS) entry which is preliminary data.</text>
</comment>
<protein>
    <submittedName>
        <fullName evidence="2">Uncharacterized protein</fullName>
    </submittedName>
</protein>
<accession>A0A2H0KBI2</accession>
<dbReference type="AlphaFoldDB" id="A0A2H0KBI2"/>
<proteinExistence type="predicted"/>
<evidence type="ECO:0000313" key="2">
    <source>
        <dbReference type="EMBL" id="PIQ68628.1"/>
    </source>
</evidence>
<dbReference type="Proteomes" id="UP000229342">
    <property type="component" value="Unassembled WGS sequence"/>
</dbReference>
<evidence type="ECO:0000313" key="3">
    <source>
        <dbReference type="Proteomes" id="UP000229342"/>
    </source>
</evidence>
<name>A0A2H0KBI2_9BACT</name>
<feature type="region of interest" description="Disordered" evidence="1">
    <location>
        <begin position="1"/>
        <end position="31"/>
    </location>
</feature>
<sequence>MSSTNRDDPVYTGPRSTTIVRNPREGDNGWRGESVRKPVKYCKKLGGWVAPEAVSRLQYAVEYIGTD</sequence>
<dbReference type="EMBL" id="PCVG01000038">
    <property type="protein sequence ID" value="PIQ68628.1"/>
    <property type="molecule type" value="Genomic_DNA"/>
</dbReference>
<organism evidence="2 3">
    <name type="scientific">Candidatus Taylorbacteria bacterium CG11_big_fil_rev_8_21_14_0_20_46_11</name>
    <dbReference type="NCBI Taxonomy" id="1975025"/>
    <lineage>
        <taxon>Bacteria</taxon>
        <taxon>Candidatus Tayloriibacteriota</taxon>
    </lineage>
</organism>
<evidence type="ECO:0000256" key="1">
    <source>
        <dbReference type="SAM" id="MobiDB-lite"/>
    </source>
</evidence>